<dbReference type="GeneID" id="301106662"/>
<evidence type="ECO:0000313" key="1">
    <source>
        <dbReference type="EMBL" id="NUY05806.1"/>
    </source>
</evidence>
<dbReference type="Proteomes" id="UP000594380">
    <property type="component" value="Unassembled WGS sequence"/>
</dbReference>
<reference evidence="1 2" key="1">
    <citation type="submission" date="2020-02" db="EMBL/GenBank/DDBJ databases">
        <title>Paraburkholderia simonii sp. nov. and Paraburkholderia youngii sp. nov. Brazilian and Mexican Mimosa-associated rhizobia.</title>
        <authorList>
            <person name="Mavima L."/>
            <person name="Beukes C.W."/>
            <person name="Chan W.Y."/>
            <person name="Palmer M."/>
            <person name="De Meyer S.E."/>
            <person name="James E.K."/>
            <person name="Venter S.N."/>
            <person name="Steenkamp E.T."/>
        </authorList>
    </citation>
    <scope>NUCLEOTIDE SEQUENCE [LARGE SCALE GENOMIC DNA]</scope>
    <source>
        <strain evidence="1 2">JPY169</strain>
    </source>
</reference>
<name>A0A7Y6N4V2_9BURK</name>
<dbReference type="RefSeq" id="WP_176112290.1">
    <property type="nucleotide sequence ID" value="NZ_JAALDK010000003.1"/>
</dbReference>
<dbReference type="EMBL" id="JAALDK010000003">
    <property type="protein sequence ID" value="NUY05806.1"/>
    <property type="molecule type" value="Genomic_DNA"/>
</dbReference>
<dbReference type="AlphaFoldDB" id="A0A7Y6N4V2"/>
<accession>A0A7Y6N4V2</accession>
<proteinExistence type="predicted"/>
<sequence length="76" mass="8143">MKFLIPCSTLTRSQKEQSFTLTDGSFLVKATPALAPPPDPADSDARARTIKAGKATLTVQSSSFDDPQFGASRSWP</sequence>
<protein>
    <submittedName>
        <fullName evidence="1">Uncharacterized protein</fullName>
    </submittedName>
</protein>
<comment type="caution">
    <text evidence="1">The sequence shown here is derived from an EMBL/GenBank/DDBJ whole genome shotgun (WGS) entry which is preliminary data.</text>
</comment>
<organism evidence="1 2">
    <name type="scientific">Paraburkholderia youngii</name>
    <dbReference type="NCBI Taxonomy" id="2782701"/>
    <lineage>
        <taxon>Bacteria</taxon>
        <taxon>Pseudomonadati</taxon>
        <taxon>Pseudomonadota</taxon>
        <taxon>Betaproteobacteria</taxon>
        <taxon>Burkholderiales</taxon>
        <taxon>Burkholderiaceae</taxon>
        <taxon>Paraburkholderia</taxon>
    </lineage>
</organism>
<gene>
    <name evidence="1" type="ORF">G5S42_40775</name>
</gene>
<evidence type="ECO:0000313" key="2">
    <source>
        <dbReference type="Proteomes" id="UP000594380"/>
    </source>
</evidence>